<protein>
    <recommendedName>
        <fullName evidence="2">Factor of DNA methylation 1-5/IDN2 domain-containing protein</fullName>
    </recommendedName>
</protein>
<evidence type="ECO:0000313" key="3">
    <source>
        <dbReference type="EMBL" id="KAK7300722.1"/>
    </source>
</evidence>
<name>A0AAN9PKM2_CLITE</name>
<sequence>MRYMEDDGDSEVLNKVDVLHKDLREKEQLLRDLDSLNQTLIIKERKSNDELQEARKELINGIKEISCRANIGVKRMGELDIRPFLETMKKRYNGEEAEERASELCSLWEECLKDPDWHPFKITTIDGKHQEIIDDEDEKLKGLKNEMGEGIYKAVTAALIEINTYNPSGRYITSELWNYQEVCFEANLPDPRAEHFKRKQDVFKLFSHLTLHAYMGGFSDYRAVFITNMLTVYVKFDLRPKLHSM</sequence>
<proteinExistence type="predicted"/>
<dbReference type="InterPro" id="IPR005379">
    <property type="entry name" value="FDM1-5/IDN2_XH"/>
</dbReference>
<accession>A0AAN9PKM2</accession>
<evidence type="ECO:0000313" key="4">
    <source>
        <dbReference type="Proteomes" id="UP001359559"/>
    </source>
</evidence>
<gene>
    <name evidence="3" type="ORF">RJT34_11571</name>
</gene>
<keyword evidence="1" id="KW-0175">Coiled coil</keyword>
<dbReference type="Pfam" id="PF03469">
    <property type="entry name" value="XH"/>
    <property type="match status" value="1"/>
</dbReference>
<reference evidence="3 4" key="1">
    <citation type="submission" date="2024-01" db="EMBL/GenBank/DDBJ databases">
        <title>The genomes of 5 underutilized Papilionoideae crops provide insights into root nodulation and disease resistance.</title>
        <authorList>
            <person name="Yuan L."/>
        </authorList>
    </citation>
    <scope>NUCLEOTIDE SEQUENCE [LARGE SCALE GENOMIC DNA]</scope>
    <source>
        <strain evidence="3">LY-2023</strain>
        <tissue evidence="3">Leaf</tissue>
    </source>
</reference>
<dbReference type="InterPro" id="IPR045177">
    <property type="entry name" value="FDM1-5/IDN2"/>
</dbReference>
<dbReference type="PANTHER" id="PTHR21596:SF65">
    <property type="entry name" value="PROTEIN INVOLVED IN DE NOVO 2-RELATED"/>
    <property type="match status" value="1"/>
</dbReference>
<dbReference type="Proteomes" id="UP001359559">
    <property type="component" value="Unassembled WGS sequence"/>
</dbReference>
<feature type="coiled-coil region" evidence="1">
    <location>
        <begin position="19"/>
        <end position="68"/>
    </location>
</feature>
<feature type="domain" description="Factor of DNA methylation 1-5/IDN2" evidence="2">
    <location>
        <begin position="74"/>
        <end position="181"/>
    </location>
</feature>
<dbReference type="EMBL" id="JAYKXN010000003">
    <property type="protein sequence ID" value="KAK7300722.1"/>
    <property type="molecule type" value="Genomic_DNA"/>
</dbReference>
<dbReference type="PANTHER" id="PTHR21596">
    <property type="entry name" value="RIBONUCLEASE P SUBUNIT P38"/>
    <property type="match status" value="1"/>
</dbReference>
<dbReference type="GO" id="GO:0080188">
    <property type="term" value="P:gene silencing by siRNA-directed DNA methylation"/>
    <property type="evidence" value="ECO:0007669"/>
    <property type="project" value="InterPro"/>
</dbReference>
<evidence type="ECO:0000259" key="2">
    <source>
        <dbReference type="Pfam" id="PF03469"/>
    </source>
</evidence>
<dbReference type="AlphaFoldDB" id="A0AAN9PKM2"/>
<keyword evidence="4" id="KW-1185">Reference proteome</keyword>
<evidence type="ECO:0000256" key="1">
    <source>
        <dbReference type="SAM" id="Coils"/>
    </source>
</evidence>
<comment type="caution">
    <text evidence="3">The sequence shown here is derived from an EMBL/GenBank/DDBJ whole genome shotgun (WGS) entry which is preliminary data.</text>
</comment>
<organism evidence="3 4">
    <name type="scientific">Clitoria ternatea</name>
    <name type="common">Butterfly pea</name>
    <dbReference type="NCBI Taxonomy" id="43366"/>
    <lineage>
        <taxon>Eukaryota</taxon>
        <taxon>Viridiplantae</taxon>
        <taxon>Streptophyta</taxon>
        <taxon>Embryophyta</taxon>
        <taxon>Tracheophyta</taxon>
        <taxon>Spermatophyta</taxon>
        <taxon>Magnoliopsida</taxon>
        <taxon>eudicotyledons</taxon>
        <taxon>Gunneridae</taxon>
        <taxon>Pentapetalae</taxon>
        <taxon>rosids</taxon>
        <taxon>fabids</taxon>
        <taxon>Fabales</taxon>
        <taxon>Fabaceae</taxon>
        <taxon>Papilionoideae</taxon>
        <taxon>50 kb inversion clade</taxon>
        <taxon>NPAAA clade</taxon>
        <taxon>indigoferoid/millettioid clade</taxon>
        <taxon>Phaseoleae</taxon>
        <taxon>Clitoria</taxon>
    </lineage>
</organism>